<comment type="caution">
    <text evidence="2">The sequence shown here is derived from an EMBL/GenBank/DDBJ whole genome shotgun (WGS) entry which is preliminary data.</text>
</comment>
<reference evidence="2 3" key="1">
    <citation type="submission" date="2015-12" db="EMBL/GenBank/DDBJ databases">
        <title>Draft genome sequence of Moniliophthora roreri, the causal agent of frosty pod rot of cacao.</title>
        <authorList>
            <person name="Aime M.C."/>
            <person name="Diaz-Valderrama J.R."/>
            <person name="Kijpornyongpan T."/>
            <person name="Phillips-Mora W."/>
        </authorList>
    </citation>
    <scope>NUCLEOTIDE SEQUENCE [LARGE SCALE GENOMIC DNA]</scope>
    <source>
        <strain evidence="2 3">MCA 2952</strain>
    </source>
</reference>
<dbReference type="EMBL" id="LATX01000540">
    <property type="protein sequence ID" value="KTB45966.1"/>
    <property type="molecule type" value="Genomic_DNA"/>
</dbReference>
<protein>
    <submittedName>
        <fullName evidence="2">Uncharacterized protein</fullName>
    </submittedName>
</protein>
<gene>
    <name evidence="2" type="ORF">WG66_1457</name>
</gene>
<sequence length="123" mass="13022">MCSVLVYLFKKFEAGAFISMAAKIIRETYLIQITIHPPSACSSTSPTCSPTPPTHSPTSPTCSPTCSSTPLAQCLDQLWPQHLLSPFPDLSVIDPQILNATPPPGCISITNPNLGPADDVTGN</sequence>
<evidence type="ECO:0000256" key="1">
    <source>
        <dbReference type="SAM" id="MobiDB-lite"/>
    </source>
</evidence>
<dbReference type="Proteomes" id="UP000054988">
    <property type="component" value="Unassembled WGS sequence"/>
</dbReference>
<proteinExistence type="predicted"/>
<organism evidence="2 3">
    <name type="scientific">Moniliophthora roreri</name>
    <name type="common">Frosty pod rot fungus</name>
    <name type="synonym">Monilia roreri</name>
    <dbReference type="NCBI Taxonomy" id="221103"/>
    <lineage>
        <taxon>Eukaryota</taxon>
        <taxon>Fungi</taxon>
        <taxon>Dikarya</taxon>
        <taxon>Basidiomycota</taxon>
        <taxon>Agaricomycotina</taxon>
        <taxon>Agaricomycetes</taxon>
        <taxon>Agaricomycetidae</taxon>
        <taxon>Agaricales</taxon>
        <taxon>Marasmiineae</taxon>
        <taxon>Marasmiaceae</taxon>
        <taxon>Moniliophthora</taxon>
    </lineage>
</organism>
<feature type="region of interest" description="Disordered" evidence="1">
    <location>
        <begin position="43"/>
        <end position="63"/>
    </location>
</feature>
<dbReference type="AlphaFoldDB" id="A0A0W0GBL5"/>
<evidence type="ECO:0000313" key="3">
    <source>
        <dbReference type="Proteomes" id="UP000054988"/>
    </source>
</evidence>
<accession>A0A0W0GBL5</accession>
<evidence type="ECO:0000313" key="2">
    <source>
        <dbReference type="EMBL" id="KTB45966.1"/>
    </source>
</evidence>
<name>A0A0W0GBL5_MONRR</name>